<keyword evidence="3" id="KW-1185">Reference proteome</keyword>
<reference evidence="2 3" key="1">
    <citation type="submission" date="2013-02" db="EMBL/GenBank/DDBJ databases">
        <title>Draft Genome Sequence of Streptomyces aurantiacus, Which Produces Setomimycin.</title>
        <authorList>
            <person name="Gruening B.A."/>
            <person name="Praeg A."/>
            <person name="Erxleben A."/>
            <person name="Guenther S."/>
            <person name="Mueller M."/>
        </authorList>
    </citation>
    <scope>NUCLEOTIDE SEQUENCE [LARGE SCALE GENOMIC DNA]</scope>
    <source>
        <strain evidence="2 3">JA 4570</strain>
    </source>
</reference>
<accession>S3ZUQ3</accession>
<sequence length="56" mass="5923">MQTCHSGAAVSQGAASAIDRRSTMPRFGAGGRLSPAPPGRRPGPPTDRHRSRIPTW</sequence>
<feature type="region of interest" description="Disordered" evidence="1">
    <location>
        <begin position="1"/>
        <end position="56"/>
    </location>
</feature>
<feature type="compositionally biased region" description="Pro residues" evidence="1">
    <location>
        <begin position="35"/>
        <end position="45"/>
    </location>
</feature>
<organism evidence="2 3">
    <name type="scientific">Streptomyces aurantiacus JA 4570</name>
    <dbReference type="NCBI Taxonomy" id="1286094"/>
    <lineage>
        <taxon>Bacteria</taxon>
        <taxon>Bacillati</taxon>
        <taxon>Actinomycetota</taxon>
        <taxon>Actinomycetes</taxon>
        <taxon>Kitasatosporales</taxon>
        <taxon>Streptomycetaceae</taxon>
        <taxon>Streptomyces</taxon>
        <taxon>Streptomyces aurantiacus group</taxon>
    </lineage>
</organism>
<dbReference type="PATRIC" id="fig|1286094.4.peg.473"/>
<dbReference type="AlphaFoldDB" id="S3ZUQ3"/>
<comment type="caution">
    <text evidence="2">The sequence shown here is derived from an EMBL/GenBank/DDBJ whole genome shotgun (WGS) entry which is preliminary data.</text>
</comment>
<protein>
    <submittedName>
        <fullName evidence="2">Uncharacterized protein</fullName>
    </submittedName>
</protein>
<gene>
    <name evidence="2" type="ORF">STRAU_0486</name>
</gene>
<evidence type="ECO:0000313" key="3">
    <source>
        <dbReference type="Proteomes" id="UP000014629"/>
    </source>
</evidence>
<dbReference type="EMBL" id="AOPZ01000017">
    <property type="protein sequence ID" value="EPH46514.1"/>
    <property type="molecule type" value="Genomic_DNA"/>
</dbReference>
<evidence type="ECO:0000313" key="2">
    <source>
        <dbReference type="EMBL" id="EPH46514.1"/>
    </source>
</evidence>
<dbReference type="Proteomes" id="UP000014629">
    <property type="component" value="Unassembled WGS sequence"/>
</dbReference>
<name>S3ZUQ3_9ACTN</name>
<evidence type="ECO:0000256" key="1">
    <source>
        <dbReference type="SAM" id="MobiDB-lite"/>
    </source>
</evidence>
<feature type="compositionally biased region" description="Low complexity" evidence="1">
    <location>
        <begin position="1"/>
        <end position="17"/>
    </location>
</feature>
<proteinExistence type="predicted"/>